<dbReference type="AlphaFoldDB" id="C6HZ36"/>
<feature type="binding site" evidence="11">
    <location>
        <position position="385"/>
    </location>
    <ligand>
        <name>Zn(2+)</name>
        <dbReference type="ChEBI" id="CHEBI:29105"/>
        <label>1</label>
    </ligand>
</feature>
<evidence type="ECO:0000256" key="2">
    <source>
        <dbReference type="ARBA" id="ARBA00022705"/>
    </source>
</evidence>
<feature type="binding site" evidence="11">
    <location>
        <position position="426"/>
    </location>
    <ligand>
        <name>Zn(2+)</name>
        <dbReference type="ChEBI" id="CHEBI:29105"/>
        <label>1</label>
    </ligand>
</feature>
<keyword evidence="6 11" id="KW-0347">Helicase</keyword>
<evidence type="ECO:0000256" key="5">
    <source>
        <dbReference type="ARBA" id="ARBA00022801"/>
    </source>
</evidence>
<keyword evidence="3 11" id="KW-0479">Metal-binding</keyword>
<dbReference type="InterPro" id="IPR041222">
    <property type="entry name" value="PriA_3primeBD"/>
</dbReference>
<keyword evidence="14" id="KW-1185">Reference proteome</keyword>
<dbReference type="Gene3D" id="3.40.50.300">
    <property type="entry name" value="P-loop containing nucleotide triphosphate hydrolases"/>
    <property type="match status" value="2"/>
</dbReference>
<dbReference type="Proteomes" id="UP000009374">
    <property type="component" value="Unassembled WGS sequence"/>
</dbReference>
<dbReference type="Gene3D" id="3.40.1440.60">
    <property type="entry name" value="PriA, 3(prime) DNA-binding domain"/>
    <property type="match status" value="1"/>
</dbReference>
<dbReference type="GO" id="GO:0006310">
    <property type="term" value="P:DNA recombination"/>
    <property type="evidence" value="ECO:0007669"/>
    <property type="project" value="InterPro"/>
</dbReference>
<comment type="function">
    <text evidence="11">Initiates the restart of stalled replication forks, which reloads the replicative helicase on sites other than the origin of replication. Recognizes and binds to abandoned replication forks and remodels them to uncover a helicase loading site. Promotes assembly of the primosome at these replication forks.</text>
</comment>
<dbReference type="GO" id="GO:1990077">
    <property type="term" value="C:primosome complex"/>
    <property type="evidence" value="ECO:0007669"/>
    <property type="project" value="UniProtKB-UniRule"/>
</dbReference>
<dbReference type="EMBL" id="GG693880">
    <property type="protein sequence ID" value="EES52047.1"/>
    <property type="molecule type" value="Genomic_DNA"/>
</dbReference>
<accession>C6HZ36</accession>
<keyword evidence="7 11" id="KW-0862">Zinc</keyword>
<evidence type="ECO:0000256" key="1">
    <source>
        <dbReference type="ARBA" id="ARBA00022515"/>
    </source>
</evidence>
<evidence type="ECO:0000256" key="7">
    <source>
        <dbReference type="ARBA" id="ARBA00022833"/>
    </source>
</evidence>
<feature type="domain" description="Helicase ATP-binding" evidence="12">
    <location>
        <begin position="163"/>
        <end position="328"/>
    </location>
</feature>
<reference evidence="13 14" key="1">
    <citation type="journal article" date="2009" name="Appl. Environ. Microbiol.">
        <title>Community genomic and proteomic analyses of chemoautotrophic iron-oxidizing "Leptospirillum rubarum" (Group II) and "Leptospirillum ferrodiazotrophum" (Group III) bacteria in acid mine drainage biofilms.</title>
        <authorList>
            <person name="Goltsman D.S."/>
            <person name="Denef V.J."/>
            <person name="Singer S.W."/>
            <person name="VerBerkmoes N.C."/>
            <person name="Lefsrud M."/>
            <person name="Mueller R.S."/>
            <person name="Dick G.J."/>
            <person name="Sun C.L."/>
            <person name="Wheeler K.E."/>
            <person name="Zemla A."/>
            <person name="Baker B.J."/>
            <person name="Hauser L."/>
            <person name="Land M."/>
            <person name="Shah M.B."/>
            <person name="Thelen M.P."/>
            <person name="Hettich R.L."/>
            <person name="Banfield J.F."/>
        </authorList>
    </citation>
    <scope>NUCLEOTIDE SEQUENCE [LARGE SCALE GENOMIC DNA]</scope>
</reference>
<feature type="binding site" evidence="11">
    <location>
        <position position="413"/>
    </location>
    <ligand>
        <name>Zn(2+)</name>
        <dbReference type="ChEBI" id="CHEBI:29105"/>
        <label>2</label>
    </ligand>
</feature>
<feature type="binding site" evidence="11">
    <location>
        <position position="416"/>
    </location>
    <ligand>
        <name>Zn(2+)</name>
        <dbReference type="ChEBI" id="CHEBI:29105"/>
        <label>2</label>
    </ligand>
</feature>
<sequence length="673" mass="73301">MVPTPVPSDPPSLPEEGLLTVLPFDAIPEIPLLTYRNPDPSTWIPPGTRVAVPLGRRTVAGLVWSVPAPPFDGTLRDIAGVLDPAPVFPSPLHTLVSFGAWYYKIPPGLLAKSALPPSLSLPKSLPASFWKAYGAPLEEEKREWTDLPPLSLAQSDALREWEEKRHHPFAPFLLRGVTGSGKTRLYQEMAKTALSEGSSVLVLTPEIGLVAPLLEAMRAISPLAEGIHSAQTKAERTRAFARILSGRVPVVVGPRSALFSPLSRLGLIIVDEEHDPSYQAYEGLSFNARNLAIRRAQDLGIPVVLGSATPLSDSIFHVSSGRYHGLSLPGRIGGRSLPAIHLIPSGSGSSPLPDPVPERIAASLDRGEQSVILLNRRGYVPTLLCRSCHTTLSCPSCAVRLVFHKVPDRRMICHSCASSYAVPSLCPTCLGRDLELRGTATQKLEEILGKHFPGARIIRLDADSAQDGQERLAAFREGEGDILVGTQVVAKGHDLPKVTYGVVLETDGMLAFPDYRASERAFGLILQLAGRVGRHREGGQVDIVTRDPDNPVLGWARDYNQEAFYKETLDERRLLGYPPFTRLASVILSSTHEAPIREALAERSPFGKFPAGNGIFGPVPALPPKLKNRYRAQVVIKGPTIGLVHNRLEQVRSYYQSRGKILVEWQIDPFDLG</sequence>
<dbReference type="NCBIfam" id="TIGR00595">
    <property type="entry name" value="priA"/>
    <property type="match status" value="1"/>
</dbReference>
<dbReference type="GO" id="GO:0005524">
    <property type="term" value="F:ATP binding"/>
    <property type="evidence" value="ECO:0007669"/>
    <property type="project" value="UniProtKB-UniRule"/>
</dbReference>
<protein>
    <recommendedName>
        <fullName evidence="11">Replication restart protein PriA</fullName>
    </recommendedName>
    <alternativeName>
        <fullName evidence="11">ATP-dependent DNA helicase PriA</fullName>
        <ecNumber evidence="11">5.6.2.4</ecNumber>
    </alternativeName>
    <alternativeName>
        <fullName evidence="11">DNA 3'-5' helicase PriA</fullName>
    </alternativeName>
</protein>
<keyword evidence="5 11" id="KW-0378">Hydrolase</keyword>
<gene>
    <name evidence="11" type="primary">priA</name>
    <name evidence="13" type="ORF">UBAL3_94530013</name>
</gene>
<feature type="binding site" evidence="11">
    <location>
        <position position="394"/>
    </location>
    <ligand>
        <name>Zn(2+)</name>
        <dbReference type="ChEBI" id="CHEBI:29105"/>
        <label>2</label>
    </ligand>
</feature>
<comment type="subunit">
    <text evidence="11">Component of the replication restart primosome.</text>
</comment>
<dbReference type="Pfam" id="PF17764">
    <property type="entry name" value="PriA_3primeBD"/>
    <property type="match status" value="1"/>
</dbReference>
<dbReference type="InterPro" id="IPR041236">
    <property type="entry name" value="PriA_C"/>
</dbReference>
<dbReference type="InterPro" id="IPR042115">
    <property type="entry name" value="PriA_3primeBD_sf"/>
</dbReference>
<dbReference type="GO" id="GO:0016887">
    <property type="term" value="F:ATP hydrolysis activity"/>
    <property type="evidence" value="ECO:0007669"/>
    <property type="project" value="RHEA"/>
</dbReference>
<feature type="binding site" evidence="11">
    <location>
        <position position="397"/>
    </location>
    <ligand>
        <name>Zn(2+)</name>
        <dbReference type="ChEBI" id="CHEBI:29105"/>
        <label>2</label>
    </ligand>
</feature>
<evidence type="ECO:0000313" key="13">
    <source>
        <dbReference type="EMBL" id="EES52047.1"/>
    </source>
</evidence>
<name>C6HZ36_9BACT</name>
<comment type="catalytic activity">
    <reaction evidence="11">
        <text>ATP + H2O = ADP + phosphate + H(+)</text>
        <dbReference type="Rhea" id="RHEA:13065"/>
        <dbReference type="ChEBI" id="CHEBI:15377"/>
        <dbReference type="ChEBI" id="CHEBI:15378"/>
        <dbReference type="ChEBI" id="CHEBI:30616"/>
        <dbReference type="ChEBI" id="CHEBI:43474"/>
        <dbReference type="ChEBI" id="CHEBI:456216"/>
        <dbReference type="EC" id="5.6.2.4"/>
    </reaction>
</comment>
<dbReference type="InterPro" id="IPR014001">
    <property type="entry name" value="Helicase_ATP-bd"/>
</dbReference>
<feature type="binding site" evidence="11">
    <location>
        <position position="429"/>
    </location>
    <ligand>
        <name>Zn(2+)</name>
        <dbReference type="ChEBI" id="CHEBI:29105"/>
        <label>1</label>
    </ligand>
</feature>
<feature type="binding site" evidence="11">
    <location>
        <position position="388"/>
    </location>
    <ligand>
        <name>Zn(2+)</name>
        <dbReference type="ChEBI" id="CHEBI:29105"/>
        <label>1</label>
    </ligand>
</feature>
<keyword evidence="1 11" id="KW-0639">Primosome</keyword>
<dbReference type="PANTHER" id="PTHR30580">
    <property type="entry name" value="PRIMOSOMAL PROTEIN N"/>
    <property type="match status" value="1"/>
</dbReference>
<dbReference type="GO" id="GO:0003677">
    <property type="term" value="F:DNA binding"/>
    <property type="evidence" value="ECO:0007669"/>
    <property type="project" value="UniProtKB-UniRule"/>
</dbReference>
<evidence type="ECO:0000313" key="14">
    <source>
        <dbReference type="Proteomes" id="UP000009374"/>
    </source>
</evidence>
<dbReference type="EC" id="5.6.2.4" evidence="11"/>
<comment type="catalytic activity">
    <reaction evidence="11">
        <text>Couples ATP hydrolysis with the unwinding of duplex DNA by translocating in the 3'-5' direction.</text>
        <dbReference type="EC" id="5.6.2.4"/>
    </reaction>
</comment>
<comment type="similarity">
    <text evidence="11">Belongs to the helicase family. PriA subfamily.</text>
</comment>
<keyword evidence="2 11" id="KW-0235">DNA replication</keyword>
<proteinExistence type="inferred from homology"/>
<dbReference type="Pfam" id="PF18074">
    <property type="entry name" value="PriA_C"/>
    <property type="match status" value="1"/>
</dbReference>
<dbReference type="InterPro" id="IPR027417">
    <property type="entry name" value="P-loop_NTPase"/>
</dbReference>
<dbReference type="GO" id="GO:0006269">
    <property type="term" value="P:DNA replication, synthesis of primer"/>
    <property type="evidence" value="ECO:0007669"/>
    <property type="project" value="UniProtKB-KW"/>
</dbReference>
<evidence type="ECO:0000259" key="12">
    <source>
        <dbReference type="PROSITE" id="PS51192"/>
    </source>
</evidence>
<dbReference type="GO" id="GO:0043138">
    <property type="term" value="F:3'-5' DNA helicase activity"/>
    <property type="evidence" value="ECO:0007669"/>
    <property type="project" value="UniProtKB-EC"/>
</dbReference>
<dbReference type="PANTHER" id="PTHR30580:SF0">
    <property type="entry name" value="PRIMOSOMAL PROTEIN N"/>
    <property type="match status" value="1"/>
</dbReference>
<evidence type="ECO:0000256" key="3">
    <source>
        <dbReference type="ARBA" id="ARBA00022723"/>
    </source>
</evidence>
<keyword evidence="8 11" id="KW-0067">ATP-binding</keyword>
<evidence type="ECO:0000256" key="9">
    <source>
        <dbReference type="ARBA" id="ARBA00023125"/>
    </source>
</evidence>
<dbReference type="InterPro" id="IPR001650">
    <property type="entry name" value="Helicase_C-like"/>
</dbReference>
<dbReference type="Pfam" id="PF00270">
    <property type="entry name" value="DEAD"/>
    <property type="match status" value="1"/>
</dbReference>
<keyword evidence="10 11" id="KW-0413">Isomerase</keyword>
<dbReference type="HAMAP" id="MF_00983">
    <property type="entry name" value="PriA"/>
    <property type="match status" value="1"/>
</dbReference>
<dbReference type="SMART" id="SM00490">
    <property type="entry name" value="HELICc"/>
    <property type="match status" value="1"/>
</dbReference>
<dbReference type="GO" id="GO:0006270">
    <property type="term" value="P:DNA replication initiation"/>
    <property type="evidence" value="ECO:0007669"/>
    <property type="project" value="TreeGrafter"/>
</dbReference>
<evidence type="ECO:0000256" key="10">
    <source>
        <dbReference type="ARBA" id="ARBA00023235"/>
    </source>
</evidence>
<dbReference type="InterPro" id="IPR005259">
    <property type="entry name" value="PriA"/>
</dbReference>
<dbReference type="GO" id="GO:0008270">
    <property type="term" value="F:zinc ion binding"/>
    <property type="evidence" value="ECO:0007669"/>
    <property type="project" value="UniProtKB-UniRule"/>
</dbReference>
<evidence type="ECO:0000256" key="11">
    <source>
        <dbReference type="HAMAP-Rule" id="MF_00983"/>
    </source>
</evidence>
<dbReference type="InterPro" id="IPR011545">
    <property type="entry name" value="DEAD/DEAH_box_helicase_dom"/>
</dbReference>
<evidence type="ECO:0000256" key="6">
    <source>
        <dbReference type="ARBA" id="ARBA00022806"/>
    </source>
</evidence>
<evidence type="ECO:0000256" key="8">
    <source>
        <dbReference type="ARBA" id="ARBA00022840"/>
    </source>
</evidence>
<dbReference type="PROSITE" id="PS51192">
    <property type="entry name" value="HELICASE_ATP_BIND_1"/>
    <property type="match status" value="1"/>
</dbReference>
<dbReference type="Pfam" id="PF00271">
    <property type="entry name" value="Helicase_C"/>
    <property type="match status" value="1"/>
</dbReference>
<comment type="cofactor">
    <cofactor evidence="11">
        <name>Zn(2+)</name>
        <dbReference type="ChEBI" id="CHEBI:29105"/>
    </cofactor>
    <text evidence="11">Binds 2 zinc ions per subunit.</text>
</comment>
<dbReference type="SUPFAM" id="SSF52540">
    <property type="entry name" value="P-loop containing nucleoside triphosphate hydrolases"/>
    <property type="match status" value="1"/>
</dbReference>
<keyword evidence="4 11" id="KW-0547">Nucleotide-binding</keyword>
<evidence type="ECO:0000256" key="4">
    <source>
        <dbReference type="ARBA" id="ARBA00022741"/>
    </source>
</evidence>
<dbReference type="GO" id="GO:0006302">
    <property type="term" value="P:double-strand break repair"/>
    <property type="evidence" value="ECO:0007669"/>
    <property type="project" value="InterPro"/>
</dbReference>
<organism evidence="13 14">
    <name type="scientific">Leptospirillum ferrodiazotrophum</name>
    <dbReference type="NCBI Taxonomy" id="412449"/>
    <lineage>
        <taxon>Bacteria</taxon>
        <taxon>Pseudomonadati</taxon>
        <taxon>Nitrospirota</taxon>
        <taxon>Nitrospiria</taxon>
        <taxon>Nitrospirales</taxon>
        <taxon>Nitrospiraceae</taxon>
        <taxon>Leptospirillum</taxon>
    </lineage>
</organism>
<dbReference type="SMART" id="SM00487">
    <property type="entry name" value="DEXDc"/>
    <property type="match status" value="1"/>
</dbReference>
<keyword evidence="9 11" id="KW-0238">DNA-binding</keyword>